<dbReference type="EMBL" id="SACM01000001">
    <property type="protein sequence ID" value="RVT89008.1"/>
    <property type="molecule type" value="Genomic_DNA"/>
</dbReference>
<dbReference type="AlphaFoldDB" id="A0A3S3TE17"/>
<evidence type="ECO:0008006" key="3">
    <source>
        <dbReference type="Google" id="ProtNLM"/>
    </source>
</evidence>
<name>A0A3S3TE17_9BURK</name>
<protein>
    <recommendedName>
        <fullName evidence="3">Chalcone isomerase domain-containing protein</fullName>
    </recommendedName>
</protein>
<proteinExistence type="predicted"/>
<organism evidence="1 2">
    <name type="scientific">Inhella crocodyli</name>
    <dbReference type="NCBI Taxonomy" id="2499851"/>
    <lineage>
        <taxon>Bacteria</taxon>
        <taxon>Pseudomonadati</taxon>
        <taxon>Pseudomonadota</taxon>
        <taxon>Betaproteobacteria</taxon>
        <taxon>Burkholderiales</taxon>
        <taxon>Sphaerotilaceae</taxon>
        <taxon>Inhella</taxon>
    </lineage>
</organism>
<dbReference type="Proteomes" id="UP000288587">
    <property type="component" value="Unassembled WGS sequence"/>
</dbReference>
<comment type="caution">
    <text evidence="1">The sequence shown here is derived from an EMBL/GenBank/DDBJ whole genome shotgun (WGS) entry which is preliminary data.</text>
</comment>
<sequence length="144" mass="16074">MALRGQGRLRFLGLHIYDIRLWSPEPLGSDWTAQALALELIYARSLKGPLIAERSLKEMRRQGDIPEAKAQAWLAAMNAAFPDVGENDRLVGRHAPGEPARFWFNGAPRPGQLDAEGSRWFFGIWLSPRTSEPTLRAQLLGGAR</sequence>
<evidence type="ECO:0000313" key="1">
    <source>
        <dbReference type="EMBL" id="RVT89008.1"/>
    </source>
</evidence>
<gene>
    <name evidence="1" type="ORF">EOD73_07860</name>
</gene>
<dbReference type="OrthoDB" id="8527419at2"/>
<evidence type="ECO:0000313" key="2">
    <source>
        <dbReference type="Proteomes" id="UP000288587"/>
    </source>
</evidence>
<keyword evidence="2" id="KW-1185">Reference proteome</keyword>
<reference evidence="1 2" key="1">
    <citation type="submission" date="2019-01" db="EMBL/GenBank/DDBJ databases">
        <authorList>
            <person name="Chen W.-M."/>
        </authorList>
    </citation>
    <scope>NUCLEOTIDE SEQUENCE [LARGE SCALE GENOMIC DNA]</scope>
    <source>
        <strain evidence="1 2">CCP-18</strain>
    </source>
</reference>
<accession>A0A3S3TE17</accession>